<keyword evidence="1" id="KW-0489">Methyltransferase</keyword>
<protein>
    <submittedName>
        <fullName evidence="1">SAM-dependent methyltransferase</fullName>
        <ecNumber evidence="1">2.1.1.-</ecNumber>
    </submittedName>
</protein>
<dbReference type="Pfam" id="PF04672">
    <property type="entry name" value="Methyltransf_19"/>
    <property type="match status" value="1"/>
</dbReference>
<dbReference type="GO" id="GO:0032259">
    <property type="term" value="P:methylation"/>
    <property type="evidence" value="ECO:0007669"/>
    <property type="project" value="UniProtKB-KW"/>
</dbReference>
<dbReference type="Proteomes" id="UP000677152">
    <property type="component" value="Chromosome"/>
</dbReference>
<dbReference type="AlphaFoldDB" id="A0AA45R2K3"/>
<organism evidence="1 2">
    <name type="scientific">Actinosynnema pretiosum subsp. pretiosum</name>
    <dbReference type="NCBI Taxonomy" id="103721"/>
    <lineage>
        <taxon>Bacteria</taxon>
        <taxon>Bacillati</taxon>
        <taxon>Actinomycetota</taxon>
        <taxon>Actinomycetes</taxon>
        <taxon>Pseudonocardiales</taxon>
        <taxon>Pseudonocardiaceae</taxon>
        <taxon>Actinosynnema</taxon>
    </lineage>
</organism>
<evidence type="ECO:0000313" key="1">
    <source>
        <dbReference type="EMBL" id="QUF02595.1"/>
    </source>
</evidence>
<sequence>MRCAVQNSPRPVSDDRDRPNAARLYDYYLGGAHNFAVDREFALRAVSEVPADAMVQHGRAFLRRAVKLCLERGIRQFLDLGSGIPTAGNVHEVAHEVDPDCRVVYVDNEPATVAHARAMLRGREGVAMVEADVRDPAAVLGSPECRELLDLTAPVAVLMVAILPCLVTADRPERVVAGYRDVMAAGSLLVFTHLTADFQPEVVDKLLGVATDAHPLTPRTKAEVEVLLDGFELLEPGLVLSSKWRREGDEPEFGVEAVSYGAVGLRR</sequence>
<dbReference type="SUPFAM" id="SSF53335">
    <property type="entry name" value="S-adenosyl-L-methionine-dependent methyltransferases"/>
    <property type="match status" value="1"/>
</dbReference>
<dbReference type="Gene3D" id="3.40.50.150">
    <property type="entry name" value="Vaccinia Virus protein VP39"/>
    <property type="match status" value="1"/>
</dbReference>
<reference evidence="1" key="1">
    <citation type="submission" date="2021-04" db="EMBL/GenBank/DDBJ databases">
        <title>Genomic sequence of Actinosynnema pretiosum subsp. pretiosum ATCC 31280 (C-14919).</title>
        <authorList>
            <person name="Bai L."/>
            <person name="Wang X."/>
            <person name="Xiao Y."/>
        </authorList>
    </citation>
    <scope>NUCLEOTIDE SEQUENCE</scope>
    <source>
        <strain evidence="1">ATCC 31280</strain>
    </source>
</reference>
<dbReference type="GO" id="GO:0008168">
    <property type="term" value="F:methyltransferase activity"/>
    <property type="evidence" value="ECO:0007669"/>
    <property type="project" value="UniProtKB-KW"/>
</dbReference>
<evidence type="ECO:0000313" key="2">
    <source>
        <dbReference type="Proteomes" id="UP000677152"/>
    </source>
</evidence>
<dbReference type="InterPro" id="IPR029063">
    <property type="entry name" value="SAM-dependent_MTases_sf"/>
</dbReference>
<dbReference type="EC" id="2.1.1.-" evidence="1"/>
<keyword evidence="1" id="KW-0808">Transferase</keyword>
<name>A0AA45R2K3_9PSEU</name>
<dbReference type="EMBL" id="CP073249">
    <property type="protein sequence ID" value="QUF02595.1"/>
    <property type="molecule type" value="Genomic_DNA"/>
</dbReference>
<dbReference type="InterPro" id="IPR006764">
    <property type="entry name" value="SAM_dep_MeTrfase_SAV2177_type"/>
</dbReference>
<accession>A0AA45R2K3</accession>
<proteinExistence type="predicted"/>
<gene>
    <name evidence="1" type="ORF">KCV87_24465</name>
</gene>
<dbReference type="PIRSF" id="PIRSF017393">
    <property type="entry name" value="MTase_SAV2177"/>
    <property type="match status" value="1"/>
</dbReference>